<dbReference type="HOGENOM" id="CLU_087539_0_0_9"/>
<gene>
    <name evidence="4" type="ordered locus">SpyM3_0893</name>
</gene>
<proteinExistence type="predicted"/>
<sequence>MTKRHTETKAYVKTALTTLLTEQSFETLTVSDLTKKAGINRGTFYLHYTDKFDMMNHFKNDTLDDLYRLLNQAEIYTDTRQVLNQTLSYLIEHREFITALATISYLKFPQLIKDFCYQFLTTITGFQDIVTNQYHIPYPYALEVYLASIESIISYWIANGYQETTEEVADIILKAVTLDN</sequence>
<dbReference type="PROSITE" id="PS50977">
    <property type="entry name" value="HTH_TETR_2"/>
    <property type="match status" value="1"/>
</dbReference>
<dbReference type="KEGG" id="spg:SpyM3_0893"/>
<dbReference type="AlphaFoldDB" id="A0A0H2UUI9"/>
<reference evidence="4 5" key="1">
    <citation type="journal article" date="2002" name="Proc. Natl. Acad. Sci. U.S.A.">
        <title>Genome sequence of a serotype M3 strain of group A Streptococcus: phage-encoded toxins, the high-virulence phenotype, and clone emergence.</title>
        <authorList>
            <person name="Beres S.B."/>
            <person name="Sylva G.L."/>
            <person name="Barbian K.D."/>
            <person name="Lei B."/>
            <person name="Hoff J.S."/>
            <person name="Mammarella N.D."/>
            <person name="Liu M.Y."/>
            <person name="Smoot J.C."/>
            <person name="Porcella S.F."/>
            <person name="Parkins L.D."/>
            <person name="Campbell D.S."/>
            <person name="Smith T.M."/>
            <person name="McCormick J.K."/>
            <person name="Leung D.Y."/>
            <person name="Schlievert P.M."/>
            <person name="Musser J.M."/>
        </authorList>
    </citation>
    <scope>NUCLEOTIDE SEQUENCE [LARGE SCALE GENOMIC DNA]</scope>
    <source>
        <strain evidence="5">ATCC BAA-595 / MGAS315</strain>
    </source>
</reference>
<dbReference type="GO" id="GO:0003677">
    <property type="term" value="F:DNA binding"/>
    <property type="evidence" value="ECO:0007669"/>
    <property type="project" value="UniProtKB-UniRule"/>
</dbReference>
<name>A0A0H2UUI9_STRP3</name>
<evidence type="ECO:0000313" key="5">
    <source>
        <dbReference type="Proteomes" id="UP000000564"/>
    </source>
</evidence>
<dbReference type="InterPro" id="IPR009057">
    <property type="entry name" value="Homeodomain-like_sf"/>
</dbReference>
<keyword evidence="1 2" id="KW-0238">DNA-binding</keyword>
<evidence type="ECO:0000256" key="1">
    <source>
        <dbReference type="ARBA" id="ARBA00023125"/>
    </source>
</evidence>
<dbReference type="PANTHER" id="PTHR43479:SF7">
    <property type="entry name" value="TETR-FAMILY TRANSCRIPTIONAL REGULATOR"/>
    <property type="match status" value="1"/>
</dbReference>
<dbReference type="InterPro" id="IPR039532">
    <property type="entry name" value="TetR_C_Firmicutes"/>
</dbReference>
<protein>
    <submittedName>
        <fullName evidence="4">Putative transcriptional regulator (TetR/AcrR family)</fullName>
    </submittedName>
</protein>
<evidence type="ECO:0000313" key="4">
    <source>
        <dbReference type="EMBL" id="AAM79500.1"/>
    </source>
</evidence>
<dbReference type="Pfam" id="PF00440">
    <property type="entry name" value="TetR_N"/>
    <property type="match status" value="1"/>
</dbReference>
<dbReference type="GeneID" id="69900778"/>
<evidence type="ECO:0000256" key="2">
    <source>
        <dbReference type="PROSITE-ProRule" id="PRU00335"/>
    </source>
</evidence>
<dbReference type="PANTHER" id="PTHR43479">
    <property type="entry name" value="ACREF/ENVCD OPERON REPRESSOR-RELATED"/>
    <property type="match status" value="1"/>
</dbReference>
<organism evidence="4 5">
    <name type="scientific">Streptococcus pyogenes serotype M3 (strain ATCC BAA-595 / MGAS315)</name>
    <dbReference type="NCBI Taxonomy" id="198466"/>
    <lineage>
        <taxon>Bacteria</taxon>
        <taxon>Bacillati</taxon>
        <taxon>Bacillota</taxon>
        <taxon>Bacilli</taxon>
        <taxon>Lactobacillales</taxon>
        <taxon>Streptococcaceae</taxon>
        <taxon>Streptococcus</taxon>
    </lineage>
</organism>
<dbReference type="Proteomes" id="UP000000564">
    <property type="component" value="Chromosome"/>
</dbReference>
<dbReference type="SUPFAM" id="SSF46689">
    <property type="entry name" value="Homeodomain-like"/>
    <property type="match status" value="1"/>
</dbReference>
<dbReference type="EMBL" id="AE014074">
    <property type="protein sequence ID" value="AAM79500.1"/>
    <property type="molecule type" value="Genomic_DNA"/>
</dbReference>
<dbReference type="Pfam" id="PF14278">
    <property type="entry name" value="TetR_C_8"/>
    <property type="match status" value="1"/>
</dbReference>
<dbReference type="InterPro" id="IPR050624">
    <property type="entry name" value="HTH-type_Tx_Regulator"/>
</dbReference>
<evidence type="ECO:0000259" key="3">
    <source>
        <dbReference type="PROSITE" id="PS50977"/>
    </source>
</evidence>
<feature type="DNA-binding region" description="H-T-H motif" evidence="2">
    <location>
        <begin position="29"/>
        <end position="48"/>
    </location>
</feature>
<dbReference type="InterPro" id="IPR001647">
    <property type="entry name" value="HTH_TetR"/>
</dbReference>
<dbReference type="RefSeq" id="WP_002984482.1">
    <property type="nucleotide sequence ID" value="NC_004070.1"/>
</dbReference>
<accession>A0A0H2UUI9</accession>
<dbReference type="Gene3D" id="1.10.357.10">
    <property type="entry name" value="Tetracycline Repressor, domain 2"/>
    <property type="match status" value="1"/>
</dbReference>
<feature type="domain" description="HTH tetR-type" evidence="3">
    <location>
        <begin position="6"/>
        <end position="66"/>
    </location>
</feature>